<protein>
    <submittedName>
        <fullName evidence="1">Uncharacterized protein</fullName>
    </submittedName>
</protein>
<proteinExistence type="predicted"/>
<comment type="caution">
    <text evidence="1">The sequence shown here is derived from an EMBL/GenBank/DDBJ whole genome shotgun (WGS) entry which is preliminary data.</text>
</comment>
<reference evidence="1" key="1">
    <citation type="submission" date="2023-11" db="EMBL/GenBank/DDBJ databases">
        <authorList>
            <person name="Poullet M."/>
        </authorList>
    </citation>
    <scope>NUCLEOTIDE SEQUENCE</scope>
    <source>
        <strain evidence="1">E1834</strain>
    </source>
</reference>
<dbReference type="EMBL" id="CAVMJV010000128">
    <property type="protein sequence ID" value="CAK5108153.1"/>
    <property type="molecule type" value="Genomic_DNA"/>
</dbReference>
<gene>
    <name evidence="1" type="ORF">MENTE1834_LOCUS43874</name>
</gene>
<name>A0ACB1AW44_MELEN</name>
<organism evidence="1 2">
    <name type="scientific">Meloidogyne enterolobii</name>
    <name type="common">Root-knot nematode worm</name>
    <name type="synonym">Meloidogyne mayaguensis</name>
    <dbReference type="NCBI Taxonomy" id="390850"/>
    <lineage>
        <taxon>Eukaryota</taxon>
        <taxon>Metazoa</taxon>
        <taxon>Ecdysozoa</taxon>
        <taxon>Nematoda</taxon>
        <taxon>Chromadorea</taxon>
        <taxon>Rhabditida</taxon>
        <taxon>Tylenchina</taxon>
        <taxon>Tylenchomorpha</taxon>
        <taxon>Tylenchoidea</taxon>
        <taxon>Meloidogynidae</taxon>
        <taxon>Meloidogyninae</taxon>
        <taxon>Meloidogyne</taxon>
    </lineage>
</organism>
<evidence type="ECO:0000313" key="2">
    <source>
        <dbReference type="Proteomes" id="UP001497535"/>
    </source>
</evidence>
<keyword evidence="2" id="KW-1185">Reference proteome</keyword>
<accession>A0ACB1AW44</accession>
<sequence>MNYSVLSIILLLFLLFFMLICNVFWVAFSACIFEELNFGRWWSAASIGTLIGSLFVLYFYVIIFCAFLVQINWIGRHPIDIIFA</sequence>
<dbReference type="Proteomes" id="UP001497535">
    <property type="component" value="Unassembled WGS sequence"/>
</dbReference>
<evidence type="ECO:0000313" key="1">
    <source>
        <dbReference type="EMBL" id="CAK5108153.1"/>
    </source>
</evidence>